<evidence type="ECO:0000313" key="1">
    <source>
        <dbReference type="EMBL" id="KAF0318706.1"/>
    </source>
</evidence>
<dbReference type="EMBL" id="WOWK01000105">
    <property type="protein sequence ID" value="KAF0318706.1"/>
    <property type="molecule type" value="Genomic_DNA"/>
</dbReference>
<comment type="caution">
    <text evidence="1">The sequence shown here is derived from an EMBL/GenBank/DDBJ whole genome shotgun (WGS) entry which is preliminary data.</text>
</comment>
<accession>A0A8H3VY46</accession>
<keyword evidence="2" id="KW-1185">Reference proteome</keyword>
<name>A0A8H3VY46_9PEZI</name>
<proteinExistence type="predicted"/>
<gene>
    <name evidence="1" type="ORF">GQ607_013993</name>
</gene>
<sequence>MRHGTLSNGRGCHWPPLDLASLCESSASIRTYNFGSLRSTGNQVFVEGGGGSEVQFHNARPRDRCCRRYEVVQASFPIDRPGCSPYAAHTHTQPEREVVRWDLLFHSTFSLPDRFSRCRQVFAAGPKNGGGKACRTGGWAGWPGAASSTARNEMAGLHAKVRIPHGAGGGNLEGGRRRATYLRVSYAVRSSPVLTYWYQWWWHGKEEMSDCSSDTRRD</sequence>
<protein>
    <submittedName>
        <fullName evidence="1">Uncharacterized protein</fullName>
    </submittedName>
</protein>
<dbReference type="AlphaFoldDB" id="A0A8H3VY46"/>
<reference evidence="1 2" key="1">
    <citation type="submission" date="2019-12" db="EMBL/GenBank/DDBJ databases">
        <title>A genome sequence resource for the geographically widespread anthracnose pathogen Colletotrichum asianum.</title>
        <authorList>
            <person name="Meng Y."/>
        </authorList>
    </citation>
    <scope>NUCLEOTIDE SEQUENCE [LARGE SCALE GENOMIC DNA]</scope>
    <source>
        <strain evidence="1 2">ICMP 18580</strain>
    </source>
</reference>
<dbReference type="Proteomes" id="UP000434172">
    <property type="component" value="Unassembled WGS sequence"/>
</dbReference>
<evidence type="ECO:0000313" key="2">
    <source>
        <dbReference type="Proteomes" id="UP000434172"/>
    </source>
</evidence>
<organism evidence="1 2">
    <name type="scientific">Colletotrichum asianum</name>
    <dbReference type="NCBI Taxonomy" id="702518"/>
    <lineage>
        <taxon>Eukaryota</taxon>
        <taxon>Fungi</taxon>
        <taxon>Dikarya</taxon>
        <taxon>Ascomycota</taxon>
        <taxon>Pezizomycotina</taxon>
        <taxon>Sordariomycetes</taxon>
        <taxon>Hypocreomycetidae</taxon>
        <taxon>Glomerellales</taxon>
        <taxon>Glomerellaceae</taxon>
        <taxon>Colletotrichum</taxon>
        <taxon>Colletotrichum gloeosporioides species complex</taxon>
    </lineage>
</organism>